<dbReference type="REBASE" id="409218">
    <property type="entry name" value="M1.Xar427ORF2741P"/>
</dbReference>
<evidence type="ECO:0000256" key="1">
    <source>
        <dbReference type="ARBA" id="ARBA00006594"/>
    </source>
</evidence>
<evidence type="ECO:0000256" key="4">
    <source>
        <dbReference type="ARBA" id="ARBA00022679"/>
    </source>
</evidence>
<dbReference type="SUPFAM" id="SSF53335">
    <property type="entry name" value="S-adenosyl-L-methionine-dependent methyltransferases"/>
    <property type="match status" value="1"/>
</dbReference>
<dbReference type="GO" id="GO:0032259">
    <property type="term" value="P:methylation"/>
    <property type="evidence" value="ECO:0007669"/>
    <property type="project" value="UniProtKB-KW"/>
</dbReference>
<dbReference type="EC" id="2.1.1.72" evidence="2"/>
<dbReference type="RefSeq" id="WP_080995285.1">
    <property type="nucleotide sequence ID" value="NZ_LR861807.1"/>
</dbReference>
<dbReference type="PRINTS" id="PR00505">
    <property type="entry name" value="D12N6MTFRASE"/>
</dbReference>
<sequence>MPVTDSPLRYPGGKTQLSGFVTDLMRANDLFYGTYVEPFAGGAGIAWKLLLENYMSEIIINDIDPSVYAFWSSVLRHTDDLCELIERTDVTIEEWQRQRLIQNKSKPKVVELGFSTFFLNRTNRSGIIKAGVIGGINQNGNYLLDCRFNKADLIKKIRRIALYKDQVKLHREDAKTFLEKINKVTGKRSLINIDPPYYKRGPELYCSFYQHEDHVELAGVIRKIKTPWMLTYDDSAEIANLYDGLPIYRKELNYSAQTKRIGVELLVLDRRLSPPASLSHGVRTA</sequence>
<organism evidence="7">
    <name type="scientific">Xanthomonas campestris pv. juglandis</name>
    <name type="common">Xanthomonas arboricola pv. juglandis</name>
    <dbReference type="NCBI Taxonomy" id="195709"/>
    <lineage>
        <taxon>Bacteria</taxon>
        <taxon>Pseudomonadati</taxon>
        <taxon>Pseudomonadota</taxon>
        <taxon>Gammaproteobacteria</taxon>
        <taxon>Lysobacterales</taxon>
        <taxon>Lysobacteraceae</taxon>
        <taxon>Xanthomonas</taxon>
    </lineage>
</organism>
<evidence type="ECO:0000313" key="8">
    <source>
        <dbReference type="EMBL" id="CAD1793819.1"/>
    </source>
</evidence>
<evidence type="ECO:0000313" key="7">
    <source>
        <dbReference type="EMBL" id="CAD0332953.1"/>
    </source>
</evidence>
<dbReference type="Pfam" id="PF02086">
    <property type="entry name" value="MethyltransfD12"/>
    <property type="match status" value="1"/>
</dbReference>
<dbReference type="InterPro" id="IPR012327">
    <property type="entry name" value="MeTrfase_D12"/>
</dbReference>
<dbReference type="EMBL" id="LR824643">
    <property type="protein sequence ID" value="CAD0332953.1"/>
    <property type="molecule type" value="Genomic_DNA"/>
</dbReference>
<name>A0A7U7DEY5_XANCJ</name>
<dbReference type="InterPro" id="IPR023095">
    <property type="entry name" value="Ade_MeTrfase_dom_2"/>
</dbReference>
<dbReference type="Gene3D" id="3.40.50.150">
    <property type="entry name" value="Vaccinia Virus protein VP39"/>
    <property type="match status" value="1"/>
</dbReference>
<dbReference type="InterPro" id="IPR029063">
    <property type="entry name" value="SAM-dependent_MTases_sf"/>
</dbReference>
<gene>
    <name evidence="8" type="ORF">XSP_002718</name>
    <name evidence="7" type="ORF">XSP_002741</name>
</gene>
<dbReference type="InterPro" id="IPR012263">
    <property type="entry name" value="M_m6A_EcoRV"/>
</dbReference>
<evidence type="ECO:0000313" key="9">
    <source>
        <dbReference type="Proteomes" id="UP000514411"/>
    </source>
</evidence>
<dbReference type="GO" id="GO:0009007">
    <property type="term" value="F:site-specific DNA-methyltransferase (adenine-specific) activity"/>
    <property type="evidence" value="ECO:0007669"/>
    <property type="project" value="UniProtKB-EC"/>
</dbReference>
<dbReference type="GO" id="GO:0043565">
    <property type="term" value="F:sequence-specific DNA binding"/>
    <property type="evidence" value="ECO:0007669"/>
    <property type="project" value="TreeGrafter"/>
</dbReference>
<evidence type="ECO:0000256" key="2">
    <source>
        <dbReference type="ARBA" id="ARBA00011900"/>
    </source>
</evidence>
<keyword evidence="4" id="KW-0808">Transferase</keyword>
<proteinExistence type="inferred from homology"/>
<dbReference type="GO" id="GO:0006298">
    <property type="term" value="P:mismatch repair"/>
    <property type="evidence" value="ECO:0007669"/>
    <property type="project" value="TreeGrafter"/>
</dbReference>
<reference evidence="7 9" key="1">
    <citation type="submission" date="2020-07" db="EMBL/GenBank/DDBJ databases">
        <authorList>
            <person name="Teixeira M."/>
        </authorList>
    </citation>
    <scope>NUCLEOTIDE SEQUENCE</scope>
    <source>
        <strain evidence="8">3</strain>
        <strain evidence="7">Xanthomonas arboricola pv. juglandis CPBF 427</strain>
    </source>
</reference>
<comment type="similarity">
    <text evidence="1">Belongs to the N(4)/N(6)-methyltransferase family.</text>
</comment>
<keyword evidence="3 7" id="KW-0489">Methyltransferase</keyword>
<dbReference type="AlphaFoldDB" id="A0A7U7DEY5"/>
<dbReference type="Gene3D" id="1.10.1020.10">
    <property type="entry name" value="Adenine-specific Methyltransferase, Domain 2"/>
    <property type="match status" value="1"/>
</dbReference>
<dbReference type="GO" id="GO:0009307">
    <property type="term" value="P:DNA restriction-modification system"/>
    <property type="evidence" value="ECO:0007669"/>
    <property type="project" value="InterPro"/>
</dbReference>
<dbReference type="PIRSF" id="PIRSF000398">
    <property type="entry name" value="M_m6A_EcoRV"/>
    <property type="match status" value="1"/>
</dbReference>
<dbReference type="EMBL" id="LR861807">
    <property type="protein sequence ID" value="CAD1793819.1"/>
    <property type="molecule type" value="Genomic_DNA"/>
</dbReference>
<keyword evidence="5" id="KW-0949">S-adenosyl-L-methionine</keyword>
<dbReference type="GO" id="GO:1904047">
    <property type="term" value="F:S-adenosyl-L-methionine binding"/>
    <property type="evidence" value="ECO:0007669"/>
    <property type="project" value="TreeGrafter"/>
</dbReference>
<dbReference type="PANTHER" id="PTHR30481:SF2">
    <property type="entry name" value="SITE-SPECIFIC DNA-METHYLTRANSFERASE (ADENINE-SPECIFIC)"/>
    <property type="match status" value="1"/>
</dbReference>
<dbReference type="PANTHER" id="PTHR30481">
    <property type="entry name" value="DNA ADENINE METHYLASE"/>
    <property type="match status" value="1"/>
</dbReference>
<accession>A0A7U7DEY5</accession>
<dbReference type="Proteomes" id="UP000514411">
    <property type="component" value="Chromosome"/>
</dbReference>
<protein>
    <recommendedName>
        <fullName evidence="2">site-specific DNA-methyltransferase (adenine-specific)</fullName>
        <ecNumber evidence="2">2.1.1.72</ecNumber>
    </recommendedName>
</protein>
<evidence type="ECO:0000256" key="5">
    <source>
        <dbReference type="ARBA" id="ARBA00022691"/>
    </source>
</evidence>
<evidence type="ECO:0000256" key="3">
    <source>
        <dbReference type="ARBA" id="ARBA00022603"/>
    </source>
</evidence>
<evidence type="ECO:0000256" key="6">
    <source>
        <dbReference type="ARBA" id="ARBA00047942"/>
    </source>
</evidence>
<dbReference type="REBASE" id="486269">
    <property type="entry name" value="M1.Xari3ORF2718P"/>
</dbReference>
<comment type="catalytic activity">
    <reaction evidence="6">
        <text>a 2'-deoxyadenosine in DNA + S-adenosyl-L-methionine = an N(6)-methyl-2'-deoxyadenosine in DNA + S-adenosyl-L-homocysteine + H(+)</text>
        <dbReference type="Rhea" id="RHEA:15197"/>
        <dbReference type="Rhea" id="RHEA-COMP:12418"/>
        <dbReference type="Rhea" id="RHEA-COMP:12419"/>
        <dbReference type="ChEBI" id="CHEBI:15378"/>
        <dbReference type="ChEBI" id="CHEBI:57856"/>
        <dbReference type="ChEBI" id="CHEBI:59789"/>
        <dbReference type="ChEBI" id="CHEBI:90615"/>
        <dbReference type="ChEBI" id="CHEBI:90616"/>
        <dbReference type="EC" id="2.1.1.72"/>
    </reaction>
</comment>